<dbReference type="Proteomes" id="UP001564657">
    <property type="component" value="Unassembled WGS sequence"/>
</dbReference>
<reference evidence="1 2" key="1">
    <citation type="submission" date="2024-08" db="EMBL/GenBank/DDBJ databases">
        <title>Clostridium lapicellarii sp. nov., and Clostridium renhuaiense sp. nov., two species isolated from the mud in a fermentation cellar used for producing sauce-flavour Chinese liquors.</title>
        <authorList>
            <person name="Yang F."/>
            <person name="Wang H."/>
            <person name="Chen L.Q."/>
            <person name="Zhou N."/>
            <person name="Lu J.J."/>
            <person name="Pu X.X."/>
            <person name="Wan B."/>
            <person name="Wang L."/>
            <person name="Liu S.J."/>
        </authorList>
    </citation>
    <scope>NUCLEOTIDE SEQUENCE [LARGE SCALE GENOMIC DNA]</scope>
    <source>
        <strain evidence="1 2">MT-5</strain>
    </source>
</reference>
<accession>A0ABV4BSB9</accession>
<proteinExistence type="predicted"/>
<gene>
    <name evidence="1" type="ORF">AB8U03_10525</name>
</gene>
<evidence type="ECO:0000313" key="2">
    <source>
        <dbReference type="Proteomes" id="UP001564657"/>
    </source>
</evidence>
<evidence type="ECO:0000313" key="1">
    <source>
        <dbReference type="EMBL" id="MEY8000626.1"/>
    </source>
</evidence>
<organism evidence="1 2">
    <name type="scientific">Clostridium moutaii</name>
    <dbReference type="NCBI Taxonomy" id="3240932"/>
    <lineage>
        <taxon>Bacteria</taxon>
        <taxon>Bacillati</taxon>
        <taxon>Bacillota</taxon>
        <taxon>Clostridia</taxon>
        <taxon>Eubacteriales</taxon>
        <taxon>Clostridiaceae</taxon>
        <taxon>Clostridium</taxon>
    </lineage>
</organism>
<protein>
    <recommendedName>
        <fullName evidence="3">Spo0E like sporulation regulatory protein</fullName>
    </recommendedName>
</protein>
<dbReference type="EMBL" id="JBGEWD010000009">
    <property type="protein sequence ID" value="MEY8000626.1"/>
    <property type="molecule type" value="Genomic_DNA"/>
</dbReference>
<comment type="caution">
    <text evidence="1">The sequence shown here is derived from an EMBL/GenBank/DDBJ whole genome shotgun (WGS) entry which is preliminary data.</text>
</comment>
<sequence length="57" mass="6769">MSREKIYILKRQLNLLIHQNTSSDKLLEISERLDEALEEFMYENLKSTTDPKNVSNK</sequence>
<evidence type="ECO:0008006" key="3">
    <source>
        <dbReference type="Google" id="ProtNLM"/>
    </source>
</evidence>
<dbReference type="RefSeq" id="WP_369704519.1">
    <property type="nucleotide sequence ID" value="NZ_JBGEWD010000009.1"/>
</dbReference>
<name>A0ABV4BSB9_9CLOT</name>
<keyword evidence="2" id="KW-1185">Reference proteome</keyword>